<name>A0A4V3BS37_9SPHN</name>
<dbReference type="AlphaFoldDB" id="A0A4V3BS37"/>
<protein>
    <submittedName>
        <fullName evidence="1">Uncharacterized protein</fullName>
    </submittedName>
</protein>
<reference evidence="1 2" key="1">
    <citation type="submission" date="2019-03" db="EMBL/GenBank/DDBJ databases">
        <title>Genomic Encyclopedia of Type Strains, Phase IV (KMG-IV): sequencing the most valuable type-strain genomes for metagenomic binning, comparative biology and taxonomic classification.</title>
        <authorList>
            <person name="Goeker M."/>
        </authorList>
    </citation>
    <scope>NUCLEOTIDE SEQUENCE [LARGE SCALE GENOMIC DNA]</scope>
    <source>
        <strain evidence="1 2">DSM 25059</strain>
    </source>
</reference>
<sequence length="47" mass="5233">MSVSPDYSLPLFASFIGRLHKFLFQLRRPTKVRNVGDTGKAPSGLKV</sequence>
<accession>A0A4V3BS37</accession>
<keyword evidence="2" id="KW-1185">Reference proteome</keyword>
<dbReference type="Proteomes" id="UP000295493">
    <property type="component" value="Unassembled WGS sequence"/>
</dbReference>
<proteinExistence type="predicted"/>
<evidence type="ECO:0000313" key="2">
    <source>
        <dbReference type="Proteomes" id="UP000295493"/>
    </source>
</evidence>
<gene>
    <name evidence="1" type="ORF">EV664_1232</name>
</gene>
<organism evidence="1 2">
    <name type="scientific">Stakelama pacifica</name>
    <dbReference type="NCBI Taxonomy" id="517720"/>
    <lineage>
        <taxon>Bacteria</taxon>
        <taxon>Pseudomonadati</taxon>
        <taxon>Pseudomonadota</taxon>
        <taxon>Alphaproteobacteria</taxon>
        <taxon>Sphingomonadales</taxon>
        <taxon>Sphingomonadaceae</taxon>
        <taxon>Stakelama</taxon>
    </lineage>
</organism>
<evidence type="ECO:0000313" key="1">
    <source>
        <dbReference type="EMBL" id="TDN77838.1"/>
    </source>
</evidence>
<comment type="caution">
    <text evidence="1">The sequence shown here is derived from an EMBL/GenBank/DDBJ whole genome shotgun (WGS) entry which is preliminary data.</text>
</comment>
<dbReference type="EMBL" id="SNWD01000023">
    <property type="protein sequence ID" value="TDN77838.1"/>
    <property type="molecule type" value="Genomic_DNA"/>
</dbReference>